<name>A0ABR9XN85_9SPHI</name>
<dbReference type="PANTHER" id="PTHR34989">
    <property type="entry name" value="PROTEIN HDED"/>
    <property type="match status" value="1"/>
</dbReference>
<dbReference type="EMBL" id="JADFFM010000002">
    <property type="protein sequence ID" value="MBE9668696.1"/>
    <property type="molecule type" value="Genomic_DNA"/>
</dbReference>
<accession>A0ABR9XN85</accession>
<gene>
    <name evidence="2" type="ORF">IRJ18_20165</name>
</gene>
<dbReference type="InterPro" id="IPR052712">
    <property type="entry name" value="Acid_resist_chaperone_HdeD"/>
</dbReference>
<evidence type="ECO:0000313" key="2">
    <source>
        <dbReference type="EMBL" id="MBE9668696.1"/>
    </source>
</evidence>
<dbReference type="PANTHER" id="PTHR34989:SF1">
    <property type="entry name" value="PROTEIN HDED"/>
    <property type="match status" value="1"/>
</dbReference>
<keyword evidence="1" id="KW-0472">Membrane</keyword>
<keyword evidence="1" id="KW-0812">Transmembrane</keyword>
<dbReference type="Proteomes" id="UP000632774">
    <property type="component" value="Unassembled WGS sequence"/>
</dbReference>
<feature type="transmembrane region" description="Helical" evidence="1">
    <location>
        <begin position="94"/>
        <end position="114"/>
    </location>
</feature>
<feature type="transmembrane region" description="Helical" evidence="1">
    <location>
        <begin position="121"/>
        <end position="139"/>
    </location>
</feature>
<evidence type="ECO:0000256" key="1">
    <source>
        <dbReference type="SAM" id="Phobius"/>
    </source>
</evidence>
<keyword evidence="3" id="KW-1185">Reference proteome</keyword>
<dbReference type="RefSeq" id="WP_194108083.1">
    <property type="nucleotide sequence ID" value="NZ_JADFFM010000002.1"/>
</dbReference>
<feature type="transmembrane region" description="Helical" evidence="1">
    <location>
        <begin position="145"/>
        <end position="168"/>
    </location>
</feature>
<organism evidence="2 3">
    <name type="scientific">Mucilaginibacter boryungensis</name>
    <dbReference type="NCBI Taxonomy" id="768480"/>
    <lineage>
        <taxon>Bacteria</taxon>
        <taxon>Pseudomonadati</taxon>
        <taxon>Bacteroidota</taxon>
        <taxon>Sphingobacteriia</taxon>
        <taxon>Sphingobacteriales</taxon>
        <taxon>Sphingobacteriaceae</taxon>
        <taxon>Mucilaginibacter</taxon>
    </lineage>
</organism>
<feature type="transmembrane region" description="Helical" evidence="1">
    <location>
        <begin position="12"/>
        <end position="31"/>
    </location>
</feature>
<evidence type="ECO:0000313" key="3">
    <source>
        <dbReference type="Proteomes" id="UP000632774"/>
    </source>
</evidence>
<feature type="transmembrane region" description="Helical" evidence="1">
    <location>
        <begin position="37"/>
        <end position="57"/>
    </location>
</feature>
<dbReference type="Pfam" id="PF03729">
    <property type="entry name" value="DUF308"/>
    <property type="match status" value="1"/>
</dbReference>
<proteinExistence type="predicted"/>
<dbReference type="InterPro" id="IPR005325">
    <property type="entry name" value="DUF308_memb"/>
</dbReference>
<feature type="transmembrane region" description="Helical" evidence="1">
    <location>
        <begin position="69"/>
        <end position="88"/>
    </location>
</feature>
<keyword evidence="1" id="KW-1133">Transmembrane helix</keyword>
<sequence>MEITLDRSLRLWWVFIIRGLLFIALGVYLFAKPASGFVALGFSFGLIILLAGVAELLRAYRDYGTGNRGWHLFAGLTDLLLGLILMSHLAASLVVLRIIIGFYFLFKGITVLAYRKHGNAAVLILGAIVILLFVGMIWFNPVFGSMTILIWTAMAFVVTGVLNVMLGLRLRPRN</sequence>
<protein>
    <submittedName>
        <fullName evidence="2">DUF308 domain-containing protein</fullName>
    </submittedName>
</protein>
<comment type="caution">
    <text evidence="2">The sequence shown here is derived from an EMBL/GenBank/DDBJ whole genome shotgun (WGS) entry which is preliminary data.</text>
</comment>
<reference evidence="2 3" key="1">
    <citation type="submission" date="2020-10" db="EMBL/GenBank/DDBJ databases">
        <title>Mucilaginibacter mali sp. nov., isolated from rhizosphere soil of apple orchard.</title>
        <authorList>
            <person name="Lee J.-S."/>
            <person name="Kim H.S."/>
            <person name="Kim J.-S."/>
        </authorList>
    </citation>
    <scope>NUCLEOTIDE SEQUENCE [LARGE SCALE GENOMIC DNA]</scope>
    <source>
        <strain evidence="2 3">KCTC 23157</strain>
    </source>
</reference>